<feature type="non-terminal residue" evidence="1">
    <location>
        <position position="1"/>
    </location>
</feature>
<accession>A0A5C3PFT0</accession>
<proteinExistence type="predicted"/>
<dbReference type="Proteomes" id="UP000308197">
    <property type="component" value="Unassembled WGS sequence"/>
</dbReference>
<organism evidence="1 2">
    <name type="scientific">Polyporus arcularius HHB13444</name>
    <dbReference type="NCBI Taxonomy" id="1314778"/>
    <lineage>
        <taxon>Eukaryota</taxon>
        <taxon>Fungi</taxon>
        <taxon>Dikarya</taxon>
        <taxon>Basidiomycota</taxon>
        <taxon>Agaricomycotina</taxon>
        <taxon>Agaricomycetes</taxon>
        <taxon>Polyporales</taxon>
        <taxon>Polyporaceae</taxon>
        <taxon>Polyporus</taxon>
    </lineage>
</organism>
<feature type="non-terminal residue" evidence="1">
    <location>
        <position position="76"/>
    </location>
</feature>
<sequence length="76" mass="8650">GDPSKHKKRGRPSRISELEMRAGIQDIDAGRATDGADLQAQRFPDVPQRTIRRHLRKHGLLGYVRRKKPALDARKV</sequence>
<keyword evidence="2" id="KW-1185">Reference proteome</keyword>
<protein>
    <recommendedName>
        <fullName evidence="3">Transposase Tc1-like domain-containing protein</fullName>
    </recommendedName>
</protein>
<evidence type="ECO:0000313" key="2">
    <source>
        <dbReference type="Proteomes" id="UP000308197"/>
    </source>
</evidence>
<dbReference type="AlphaFoldDB" id="A0A5C3PFT0"/>
<evidence type="ECO:0008006" key="3">
    <source>
        <dbReference type="Google" id="ProtNLM"/>
    </source>
</evidence>
<evidence type="ECO:0000313" key="1">
    <source>
        <dbReference type="EMBL" id="TFK84763.1"/>
    </source>
</evidence>
<reference evidence="1 2" key="1">
    <citation type="journal article" date="2019" name="Nat. Ecol. Evol.">
        <title>Megaphylogeny resolves global patterns of mushroom evolution.</title>
        <authorList>
            <person name="Varga T."/>
            <person name="Krizsan K."/>
            <person name="Foldi C."/>
            <person name="Dima B."/>
            <person name="Sanchez-Garcia M."/>
            <person name="Sanchez-Ramirez S."/>
            <person name="Szollosi G.J."/>
            <person name="Szarkandi J.G."/>
            <person name="Papp V."/>
            <person name="Albert L."/>
            <person name="Andreopoulos W."/>
            <person name="Angelini C."/>
            <person name="Antonin V."/>
            <person name="Barry K.W."/>
            <person name="Bougher N.L."/>
            <person name="Buchanan P."/>
            <person name="Buyck B."/>
            <person name="Bense V."/>
            <person name="Catcheside P."/>
            <person name="Chovatia M."/>
            <person name="Cooper J."/>
            <person name="Damon W."/>
            <person name="Desjardin D."/>
            <person name="Finy P."/>
            <person name="Geml J."/>
            <person name="Haridas S."/>
            <person name="Hughes K."/>
            <person name="Justo A."/>
            <person name="Karasinski D."/>
            <person name="Kautmanova I."/>
            <person name="Kiss B."/>
            <person name="Kocsube S."/>
            <person name="Kotiranta H."/>
            <person name="LaButti K.M."/>
            <person name="Lechner B.E."/>
            <person name="Liimatainen K."/>
            <person name="Lipzen A."/>
            <person name="Lukacs Z."/>
            <person name="Mihaltcheva S."/>
            <person name="Morgado L.N."/>
            <person name="Niskanen T."/>
            <person name="Noordeloos M.E."/>
            <person name="Ohm R.A."/>
            <person name="Ortiz-Santana B."/>
            <person name="Ovrebo C."/>
            <person name="Racz N."/>
            <person name="Riley R."/>
            <person name="Savchenko A."/>
            <person name="Shiryaev A."/>
            <person name="Soop K."/>
            <person name="Spirin V."/>
            <person name="Szebenyi C."/>
            <person name="Tomsovsky M."/>
            <person name="Tulloss R.E."/>
            <person name="Uehling J."/>
            <person name="Grigoriev I.V."/>
            <person name="Vagvolgyi C."/>
            <person name="Papp T."/>
            <person name="Martin F.M."/>
            <person name="Miettinen O."/>
            <person name="Hibbett D.S."/>
            <person name="Nagy L.G."/>
        </authorList>
    </citation>
    <scope>NUCLEOTIDE SEQUENCE [LARGE SCALE GENOMIC DNA]</scope>
    <source>
        <strain evidence="1 2">HHB13444</strain>
    </source>
</reference>
<name>A0A5C3PFT0_9APHY</name>
<gene>
    <name evidence="1" type="ORF">K466DRAFT_458831</name>
</gene>
<dbReference type="InParanoid" id="A0A5C3PFT0"/>
<dbReference type="EMBL" id="ML211295">
    <property type="protein sequence ID" value="TFK84763.1"/>
    <property type="molecule type" value="Genomic_DNA"/>
</dbReference>